<dbReference type="InterPro" id="IPR005149">
    <property type="entry name" value="Tscrpt_reg_PadR_N"/>
</dbReference>
<organism evidence="2 3">
    <name type="scientific">Barrientosiimonas humi</name>
    <dbReference type="NCBI Taxonomy" id="999931"/>
    <lineage>
        <taxon>Bacteria</taxon>
        <taxon>Bacillati</taxon>
        <taxon>Actinomycetota</taxon>
        <taxon>Actinomycetes</taxon>
        <taxon>Micrococcales</taxon>
        <taxon>Dermacoccaceae</taxon>
        <taxon>Barrientosiimonas</taxon>
    </lineage>
</organism>
<dbReference type="EMBL" id="VFOK01000001">
    <property type="protein sequence ID" value="TQL32039.1"/>
    <property type="molecule type" value="Genomic_DNA"/>
</dbReference>
<reference evidence="2 3" key="1">
    <citation type="submission" date="2019-06" db="EMBL/GenBank/DDBJ databases">
        <title>Sequencing the genomes of 1000 actinobacteria strains.</title>
        <authorList>
            <person name="Klenk H.-P."/>
        </authorList>
    </citation>
    <scope>NUCLEOTIDE SEQUENCE [LARGE SCALE GENOMIC DNA]</scope>
    <source>
        <strain evidence="2 3">DSM 24617</strain>
    </source>
</reference>
<dbReference type="PANTHER" id="PTHR43252:SF6">
    <property type="entry name" value="NEGATIVE TRANSCRIPTION REGULATOR PADR"/>
    <property type="match status" value="1"/>
</dbReference>
<sequence>MSTATTLLALLEPEPAHGYTLKQKFDTWFAQRRPLAFGQVYATLGRLERDGLAAMVGVDPGGGPDRRSYGITPAGVARVDQWVFESQAPDEFATSDLCARVTVALLSGRPVERILDAQRAAHLERMRVLQELRRKATGADLLTTTYELAHLDADLRWIEESGTRIELLAKQIRKEGNDARGN</sequence>
<evidence type="ECO:0000313" key="3">
    <source>
        <dbReference type="Proteomes" id="UP000318336"/>
    </source>
</evidence>
<dbReference type="RefSeq" id="WP_142004192.1">
    <property type="nucleotide sequence ID" value="NZ_CAJTBP010000001.1"/>
</dbReference>
<dbReference type="GO" id="GO:0003677">
    <property type="term" value="F:DNA binding"/>
    <property type="evidence" value="ECO:0007669"/>
    <property type="project" value="UniProtKB-KW"/>
</dbReference>
<evidence type="ECO:0000313" key="2">
    <source>
        <dbReference type="EMBL" id="TQL32039.1"/>
    </source>
</evidence>
<keyword evidence="2" id="KW-0238">DNA-binding</keyword>
<keyword evidence="3" id="KW-1185">Reference proteome</keyword>
<dbReference type="Pfam" id="PF03551">
    <property type="entry name" value="PadR"/>
    <property type="match status" value="1"/>
</dbReference>
<dbReference type="OrthoDB" id="3186544at2"/>
<dbReference type="PANTHER" id="PTHR43252">
    <property type="entry name" value="TRANSCRIPTIONAL REGULATOR YQJI"/>
    <property type="match status" value="1"/>
</dbReference>
<dbReference type="InterPro" id="IPR036388">
    <property type="entry name" value="WH-like_DNA-bd_sf"/>
</dbReference>
<dbReference type="SUPFAM" id="SSF46785">
    <property type="entry name" value="Winged helix' DNA-binding domain"/>
    <property type="match status" value="1"/>
</dbReference>
<accession>A0A542X897</accession>
<feature type="domain" description="Transcription regulator PadR N-terminal" evidence="1">
    <location>
        <begin position="7"/>
        <end position="78"/>
    </location>
</feature>
<protein>
    <submittedName>
        <fullName evidence="2">DNA-binding PadR family transcriptional regulator</fullName>
    </submittedName>
</protein>
<evidence type="ECO:0000259" key="1">
    <source>
        <dbReference type="Pfam" id="PF03551"/>
    </source>
</evidence>
<dbReference type="AlphaFoldDB" id="A0A542X897"/>
<name>A0A542X897_9MICO</name>
<gene>
    <name evidence="2" type="ORF">FB554_0154</name>
</gene>
<dbReference type="InterPro" id="IPR036390">
    <property type="entry name" value="WH_DNA-bd_sf"/>
</dbReference>
<dbReference type="Proteomes" id="UP000318336">
    <property type="component" value="Unassembled WGS sequence"/>
</dbReference>
<comment type="caution">
    <text evidence="2">The sequence shown here is derived from an EMBL/GenBank/DDBJ whole genome shotgun (WGS) entry which is preliminary data.</text>
</comment>
<dbReference type="Gene3D" id="1.10.10.10">
    <property type="entry name" value="Winged helix-like DNA-binding domain superfamily/Winged helix DNA-binding domain"/>
    <property type="match status" value="1"/>
</dbReference>
<proteinExistence type="predicted"/>